<feature type="region of interest" description="Disordered" evidence="8">
    <location>
        <begin position="379"/>
        <end position="402"/>
    </location>
</feature>
<evidence type="ECO:0000256" key="1">
    <source>
        <dbReference type="ARBA" id="ARBA00010617"/>
    </source>
</evidence>
<dbReference type="InterPro" id="IPR036396">
    <property type="entry name" value="Cyt_P450_sf"/>
</dbReference>
<feature type="compositionally biased region" description="Basic and acidic residues" evidence="8">
    <location>
        <begin position="13"/>
        <end position="22"/>
    </location>
</feature>
<keyword evidence="2 7" id="KW-0349">Heme</keyword>
<dbReference type="PANTHER" id="PTHR46696">
    <property type="entry name" value="P450, PUTATIVE (EUROFUNG)-RELATED"/>
    <property type="match status" value="1"/>
</dbReference>
<gene>
    <name evidence="9" type="ORF">QPX42_10065</name>
</gene>
<organism evidence="9 10">
    <name type="scientific">Corynebacterium pseudodiphtheriticum</name>
    <dbReference type="NCBI Taxonomy" id="37637"/>
    <lineage>
        <taxon>Bacteria</taxon>
        <taxon>Bacillati</taxon>
        <taxon>Actinomycetota</taxon>
        <taxon>Actinomycetes</taxon>
        <taxon>Mycobacteriales</taxon>
        <taxon>Corynebacteriaceae</taxon>
        <taxon>Corynebacterium</taxon>
    </lineage>
</organism>
<name>A0AAP4BR73_9CORY</name>
<evidence type="ECO:0000256" key="3">
    <source>
        <dbReference type="ARBA" id="ARBA00022723"/>
    </source>
</evidence>
<dbReference type="Proteomes" id="UP001224412">
    <property type="component" value="Unassembled WGS sequence"/>
</dbReference>
<evidence type="ECO:0000313" key="10">
    <source>
        <dbReference type="Proteomes" id="UP001224412"/>
    </source>
</evidence>
<evidence type="ECO:0000256" key="5">
    <source>
        <dbReference type="ARBA" id="ARBA00023004"/>
    </source>
</evidence>
<dbReference type="InterPro" id="IPR002397">
    <property type="entry name" value="Cyt_P450_B"/>
</dbReference>
<evidence type="ECO:0000313" key="9">
    <source>
        <dbReference type="EMBL" id="MDK4307879.1"/>
    </source>
</evidence>
<evidence type="ECO:0000256" key="6">
    <source>
        <dbReference type="ARBA" id="ARBA00023033"/>
    </source>
</evidence>
<keyword evidence="5 7" id="KW-0408">Iron</keyword>
<keyword evidence="6 7" id="KW-0503">Monooxygenase</keyword>
<comment type="similarity">
    <text evidence="1 7">Belongs to the cytochrome P450 family.</text>
</comment>
<dbReference type="PANTHER" id="PTHR46696:SF6">
    <property type="entry name" value="P450, PUTATIVE (EUROFUNG)-RELATED"/>
    <property type="match status" value="1"/>
</dbReference>
<keyword evidence="4 7" id="KW-0560">Oxidoreductase</keyword>
<dbReference type="Pfam" id="PF00067">
    <property type="entry name" value="p450"/>
    <property type="match status" value="1"/>
</dbReference>
<dbReference type="SUPFAM" id="SSF48264">
    <property type="entry name" value="Cytochrome P450"/>
    <property type="match status" value="1"/>
</dbReference>
<feature type="compositionally biased region" description="Low complexity" evidence="8">
    <location>
        <begin position="1"/>
        <end position="11"/>
    </location>
</feature>
<proteinExistence type="inferred from homology"/>
<dbReference type="GO" id="GO:0005506">
    <property type="term" value="F:iron ion binding"/>
    <property type="evidence" value="ECO:0007669"/>
    <property type="project" value="InterPro"/>
</dbReference>
<dbReference type="PROSITE" id="PS00086">
    <property type="entry name" value="CYTOCHROME_P450"/>
    <property type="match status" value="1"/>
</dbReference>
<dbReference type="Gene3D" id="1.10.630.10">
    <property type="entry name" value="Cytochrome P450"/>
    <property type="match status" value="1"/>
</dbReference>
<protein>
    <submittedName>
        <fullName evidence="9">Cytochrome P450</fullName>
    </submittedName>
</protein>
<feature type="region of interest" description="Disordered" evidence="8">
    <location>
        <begin position="1"/>
        <end position="22"/>
    </location>
</feature>
<dbReference type="EMBL" id="JASNVH010000020">
    <property type="protein sequence ID" value="MDK4307879.1"/>
    <property type="molecule type" value="Genomic_DNA"/>
</dbReference>
<keyword evidence="3 7" id="KW-0479">Metal-binding</keyword>
<dbReference type="GO" id="GO:0016705">
    <property type="term" value="F:oxidoreductase activity, acting on paired donors, with incorporation or reduction of molecular oxygen"/>
    <property type="evidence" value="ECO:0007669"/>
    <property type="project" value="InterPro"/>
</dbReference>
<dbReference type="PRINTS" id="PR00359">
    <property type="entry name" value="BP450"/>
</dbReference>
<evidence type="ECO:0000256" key="7">
    <source>
        <dbReference type="RuleBase" id="RU000461"/>
    </source>
</evidence>
<dbReference type="RefSeq" id="WP_284589329.1">
    <property type="nucleotide sequence ID" value="NZ_JASNUC010000021.1"/>
</dbReference>
<evidence type="ECO:0000256" key="4">
    <source>
        <dbReference type="ARBA" id="ARBA00023002"/>
    </source>
</evidence>
<evidence type="ECO:0000256" key="2">
    <source>
        <dbReference type="ARBA" id="ARBA00022617"/>
    </source>
</evidence>
<accession>A0AAP4BR73</accession>
<dbReference type="InterPro" id="IPR017972">
    <property type="entry name" value="Cyt_P450_CS"/>
</dbReference>
<dbReference type="AlphaFoldDB" id="A0AAP4BR73"/>
<reference evidence="9" key="1">
    <citation type="submission" date="2023-05" db="EMBL/GenBank/DDBJ databases">
        <title>Metabolic capabilities are highly conserved among human nasal-associated Corynebacterium species in pangenomic analyses.</title>
        <authorList>
            <person name="Tran T.H."/>
            <person name="Roberts A.Q."/>
            <person name="Escapa I.F."/>
            <person name="Gao W."/>
            <person name="Conlan S."/>
            <person name="Kong H."/>
            <person name="Segre J.A."/>
            <person name="Kelly M.S."/>
            <person name="Lemon K.P."/>
        </authorList>
    </citation>
    <scope>NUCLEOTIDE SEQUENCE</scope>
    <source>
        <strain evidence="9">KPL2773</strain>
    </source>
</reference>
<dbReference type="GO" id="GO:0004497">
    <property type="term" value="F:monooxygenase activity"/>
    <property type="evidence" value="ECO:0007669"/>
    <property type="project" value="UniProtKB-KW"/>
</dbReference>
<sequence length="402" mass="43878">MSEKLSSSPDKPSSPDKLDIRTFDPAGRDPLAYSHDVHAHGCPIAHDDAGDIVVVGHAEATRVAQDAETFSSAVSRYLQIPNGLDGDKHSAFRRLLDNYLNADEVARYSADFHRVAREVIDGYLADAPAAGDEVSVDAVQDLGYDFAVRAMVAWLGWPRAIEPRLKEWVEKNAAATRSGQQHRTARVAQEYDEIINEVVGEVRAAGQDCVTYRLINDTSLGRELEFEEIVSILRNWTGGDLGSMAKCVGVLLHALAKNTAVQERIRSGVSFEELVALVDEILRIDDPFVSNRRVTTCPATVGGKQVDEGQRVYLHWTAANRDPETFADPDGFNPEANAEKNLVWGTGPHACPGKDLSMVEIGAFVEELLAVATVQASSQAGAERDEHPVGGWSSLPITLQRR</sequence>
<dbReference type="GO" id="GO:0020037">
    <property type="term" value="F:heme binding"/>
    <property type="evidence" value="ECO:0007669"/>
    <property type="project" value="InterPro"/>
</dbReference>
<comment type="caution">
    <text evidence="9">The sequence shown here is derived from an EMBL/GenBank/DDBJ whole genome shotgun (WGS) entry which is preliminary data.</text>
</comment>
<dbReference type="InterPro" id="IPR001128">
    <property type="entry name" value="Cyt_P450"/>
</dbReference>
<evidence type="ECO:0000256" key="8">
    <source>
        <dbReference type="SAM" id="MobiDB-lite"/>
    </source>
</evidence>